<reference evidence="2 3" key="1">
    <citation type="submission" date="2023-06" db="EMBL/GenBank/DDBJ databases">
        <authorList>
            <person name="Feng G."/>
            <person name="Li J."/>
            <person name="Zhu H."/>
        </authorList>
    </citation>
    <scope>NUCLEOTIDE SEQUENCE [LARGE SCALE GENOMIC DNA]</scope>
    <source>
        <strain evidence="2 3">RHCKG23</strain>
    </source>
</reference>
<organism evidence="2 3">
    <name type="scientific">Curtobacterium citri</name>
    <dbReference type="NCBI Taxonomy" id="3055139"/>
    <lineage>
        <taxon>Bacteria</taxon>
        <taxon>Bacillati</taxon>
        <taxon>Actinomycetota</taxon>
        <taxon>Actinomycetes</taxon>
        <taxon>Micrococcales</taxon>
        <taxon>Microbacteriaceae</taxon>
        <taxon>Curtobacterium</taxon>
    </lineage>
</organism>
<evidence type="ECO:0000256" key="1">
    <source>
        <dbReference type="SAM" id="Phobius"/>
    </source>
</evidence>
<gene>
    <name evidence="2" type="ORF">QUG92_10040</name>
</gene>
<protein>
    <submittedName>
        <fullName evidence="2">Uncharacterized protein</fullName>
    </submittedName>
</protein>
<sequence length="59" mass="6825">MGWWIVTGIVVLAAVGLWLWMHHLTDLGSRSRRYDGSDPEIAEALRQAERDRNNGRMYP</sequence>
<proteinExistence type="predicted"/>
<keyword evidence="3" id="KW-1185">Reference proteome</keyword>
<dbReference type="EMBL" id="JAUCML010000005">
    <property type="protein sequence ID" value="MDM7885446.1"/>
    <property type="molecule type" value="Genomic_DNA"/>
</dbReference>
<evidence type="ECO:0000313" key="2">
    <source>
        <dbReference type="EMBL" id="MDM7885446.1"/>
    </source>
</evidence>
<feature type="transmembrane region" description="Helical" evidence="1">
    <location>
        <begin position="6"/>
        <end position="24"/>
    </location>
</feature>
<keyword evidence="1" id="KW-0472">Membrane</keyword>
<dbReference type="RefSeq" id="WP_069710712.1">
    <property type="nucleotide sequence ID" value="NZ_JAUCML010000005.1"/>
</dbReference>
<keyword evidence="1" id="KW-1133">Transmembrane helix</keyword>
<evidence type="ECO:0000313" key="3">
    <source>
        <dbReference type="Proteomes" id="UP001237823"/>
    </source>
</evidence>
<dbReference type="Proteomes" id="UP001237823">
    <property type="component" value="Unassembled WGS sequence"/>
</dbReference>
<comment type="caution">
    <text evidence="2">The sequence shown here is derived from an EMBL/GenBank/DDBJ whole genome shotgun (WGS) entry which is preliminary data.</text>
</comment>
<accession>A0ABT7T788</accession>
<keyword evidence="1" id="KW-0812">Transmembrane</keyword>
<name>A0ABT7T788_9MICO</name>